<dbReference type="EMBL" id="LRBG01000037">
    <property type="protein sequence ID" value="KXU83825.1"/>
    <property type="molecule type" value="Genomic_DNA"/>
</dbReference>
<keyword evidence="4" id="KW-0547">Nucleotide-binding</keyword>
<dbReference type="STRING" id="1399968.CI15_25110"/>
<dbReference type="Proteomes" id="UP000075613">
    <property type="component" value="Unassembled WGS sequence"/>
</dbReference>
<dbReference type="InterPro" id="IPR027417">
    <property type="entry name" value="P-loop_NTPase"/>
</dbReference>
<dbReference type="GO" id="GO:0005524">
    <property type="term" value="F:ATP binding"/>
    <property type="evidence" value="ECO:0007669"/>
    <property type="project" value="UniProtKB-KW"/>
</dbReference>
<dbReference type="GO" id="GO:0005886">
    <property type="term" value="C:plasma membrane"/>
    <property type="evidence" value="ECO:0007669"/>
    <property type="project" value="TreeGrafter"/>
</dbReference>
<dbReference type="PANTHER" id="PTHR45772">
    <property type="entry name" value="CONSERVED COMPONENT OF ABC TRANSPORTER FOR NATURAL AMINO ACIDS-RELATED"/>
    <property type="match status" value="1"/>
</dbReference>
<evidence type="ECO:0000256" key="3">
    <source>
        <dbReference type="ARBA" id="ARBA00022519"/>
    </source>
</evidence>
<evidence type="ECO:0000313" key="7">
    <source>
        <dbReference type="EMBL" id="KXU83825.1"/>
    </source>
</evidence>
<dbReference type="InterPro" id="IPR032823">
    <property type="entry name" value="BCA_ABC_TP_C"/>
</dbReference>
<reference evidence="7 8" key="1">
    <citation type="journal article" date="2015" name="Int. J. Syst. Evol. Microbiol.">
        <title>Burkholderia monticola sp. nov., isolated from mountain soil.</title>
        <authorList>
            <person name="Baek I."/>
            <person name="Seo B."/>
            <person name="Lee I."/>
            <person name="Yi H."/>
            <person name="Chun J."/>
        </authorList>
    </citation>
    <scope>NUCLEOTIDE SEQUENCE [LARGE SCALE GENOMIC DNA]</scope>
    <source>
        <strain evidence="7 8">JC2948</strain>
    </source>
</reference>
<dbReference type="GO" id="GO:0016887">
    <property type="term" value="F:ATP hydrolysis activity"/>
    <property type="evidence" value="ECO:0007669"/>
    <property type="project" value="InterPro"/>
</dbReference>
<sequence length="257" mass="27520">MSLLQVQGLVKRYGGFTATDHFSVTVERGEIHAVIGPNGAGKTTLIGQLAGELMPDAGTIRFAGEDVTHLSVERRARLGLARSYQITSVLPEYTALENVLLAVNAQRASRFNCWGRLAARRELRDDALALLEQTGLAAQADVCVAEMAHGEHRQLELAMALASRPQLLLLDEPMAGMSQAETMQMTAQLQALKGTHAMLLVEHDMDAVFALADRITVLVYGKALATGTPGEIRANAAVRAAYLGDEQSQSNLSGSIA</sequence>
<dbReference type="CDD" id="cd03219">
    <property type="entry name" value="ABC_Mj1267_LivG_branched"/>
    <property type="match status" value="1"/>
</dbReference>
<evidence type="ECO:0000313" key="8">
    <source>
        <dbReference type="Proteomes" id="UP000075613"/>
    </source>
</evidence>
<name>A0A149PFH7_9BURK</name>
<evidence type="ECO:0000256" key="2">
    <source>
        <dbReference type="ARBA" id="ARBA00022475"/>
    </source>
</evidence>
<evidence type="ECO:0000256" key="5">
    <source>
        <dbReference type="ARBA" id="ARBA00022840"/>
    </source>
</evidence>
<keyword evidence="3" id="KW-0997">Cell inner membrane</keyword>
<dbReference type="InterPro" id="IPR003593">
    <property type="entry name" value="AAA+_ATPase"/>
</dbReference>
<dbReference type="Pfam" id="PF00005">
    <property type="entry name" value="ABC_tran"/>
    <property type="match status" value="1"/>
</dbReference>
<dbReference type="AlphaFoldDB" id="A0A149PFH7"/>
<dbReference type="SMART" id="SM00382">
    <property type="entry name" value="AAA"/>
    <property type="match status" value="1"/>
</dbReference>
<dbReference type="SUPFAM" id="SSF52540">
    <property type="entry name" value="P-loop containing nucleoside triphosphate hydrolases"/>
    <property type="match status" value="1"/>
</dbReference>
<evidence type="ECO:0000256" key="1">
    <source>
        <dbReference type="ARBA" id="ARBA00022448"/>
    </source>
</evidence>
<gene>
    <name evidence="7" type="ORF">CI15_25110</name>
</gene>
<dbReference type="Pfam" id="PF12399">
    <property type="entry name" value="BCA_ABC_TP_C"/>
    <property type="match status" value="1"/>
</dbReference>
<proteinExistence type="predicted"/>
<comment type="caution">
    <text evidence="7">The sequence shown here is derived from an EMBL/GenBank/DDBJ whole genome shotgun (WGS) entry which is preliminary data.</text>
</comment>
<keyword evidence="1" id="KW-0813">Transport</keyword>
<dbReference type="InterPro" id="IPR003439">
    <property type="entry name" value="ABC_transporter-like_ATP-bd"/>
</dbReference>
<dbReference type="PANTHER" id="PTHR45772:SF2">
    <property type="entry name" value="ABC TRANSPORTER ATP-BINDING PROTEIN"/>
    <property type="match status" value="1"/>
</dbReference>
<dbReference type="RefSeq" id="WP_062132778.1">
    <property type="nucleotide sequence ID" value="NZ_LRBG01000037.1"/>
</dbReference>
<dbReference type="InterPro" id="IPR051120">
    <property type="entry name" value="ABC_AA/LPS_Transport"/>
</dbReference>
<keyword evidence="3" id="KW-0472">Membrane</keyword>
<dbReference type="OrthoDB" id="9781337at2"/>
<keyword evidence="8" id="KW-1185">Reference proteome</keyword>
<evidence type="ECO:0000256" key="4">
    <source>
        <dbReference type="ARBA" id="ARBA00022741"/>
    </source>
</evidence>
<dbReference type="PROSITE" id="PS50893">
    <property type="entry name" value="ABC_TRANSPORTER_2"/>
    <property type="match status" value="1"/>
</dbReference>
<feature type="domain" description="ABC transporter" evidence="6">
    <location>
        <begin position="4"/>
        <end position="245"/>
    </location>
</feature>
<protein>
    <submittedName>
        <fullName evidence="7">ABC transporter ATP-binding protein</fullName>
    </submittedName>
</protein>
<accession>A0A149PFH7</accession>
<keyword evidence="2" id="KW-1003">Cell membrane</keyword>
<evidence type="ECO:0000259" key="6">
    <source>
        <dbReference type="PROSITE" id="PS50893"/>
    </source>
</evidence>
<dbReference type="Gene3D" id="3.40.50.300">
    <property type="entry name" value="P-loop containing nucleotide triphosphate hydrolases"/>
    <property type="match status" value="1"/>
</dbReference>
<keyword evidence="5 7" id="KW-0067">ATP-binding</keyword>
<organism evidence="7 8">
    <name type="scientific">Paraburkholderia monticola</name>
    <dbReference type="NCBI Taxonomy" id="1399968"/>
    <lineage>
        <taxon>Bacteria</taxon>
        <taxon>Pseudomonadati</taxon>
        <taxon>Pseudomonadota</taxon>
        <taxon>Betaproteobacteria</taxon>
        <taxon>Burkholderiales</taxon>
        <taxon>Burkholderiaceae</taxon>
        <taxon>Paraburkholderia</taxon>
    </lineage>
</organism>